<evidence type="ECO:0000313" key="3">
    <source>
        <dbReference type="Proteomes" id="UP001066276"/>
    </source>
</evidence>
<comment type="caution">
    <text evidence="2">The sequence shown here is derived from an EMBL/GenBank/DDBJ whole genome shotgun (WGS) entry which is preliminary data.</text>
</comment>
<evidence type="ECO:0000313" key="2">
    <source>
        <dbReference type="EMBL" id="KAJ1167838.1"/>
    </source>
</evidence>
<protein>
    <submittedName>
        <fullName evidence="2">Uncharacterized protein</fullName>
    </submittedName>
</protein>
<reference evidence="2" key="1">
    <citation type="journal article" date="2022" name="bioRxiv">
        <title>Sequencing and chromosome-scale assembly of the giantPleurodeles waltlgenome.</title>
        <authorList>
            <person name="Brown T."/>
            <person name="Elewa A."/>
            <person name="Iarovenko S."/>
            <person name="Subramanian E."/>
            <person name="Araus A.J."/>
            <person name="Petzold A."/>
            <person name="Susuki M."/>
            <person name="Suzuki K.-i.T."/>
            <person name="Hayashi T."/>
            <person name="Toyoda A."/>
            <person name="Oliveira C."/>
            <person name="Osipova E."/>
            <person name="Leigh N.D."/>
            <person name="Simon A."/>
            <person name="Yun M.H."/>
        </authorList>
    </citation>
    <scope>NUCLEOTIDE SEQUENCE</scope>
    <source>
        <strain evidence="2">20211129_DDA</strain>
        <tissue evidence="2">Liver</tissue>
    </source>
</reference>
<feature type="region of interest" description="Disordered" evidence="1">
    <location>
        <begin position="45"/>
        <end position="68"/>
    </location>
</feature>
<evidence type="ECO:0000256" key="1">
    <source>
        <dbReference type="SAM" id="MobiDB-lite"/>
    </source>
</evidence>
<name>A0AAV7SUN5_PLEWA</name>
<feature type="compositionally biased region" description="Basic and acidic residues" evidence="1">
    <location>
        <begin position="7"/>
        <end position="19"/>
    </location>
</feature>
<proteinExistence type="predicted"/>
<dbReference type="EMBL" id="JANPWB010000008">
    <property type="protein sequence ID" value="KAJ1167838.1"/>
    <property type="molecule type" value="Genomic_DNA"/>
</dbReference>
<organism evidence="2 3">
    <name type="scientific">Pleurodeles waltl</name>
    <name type="common">Iberian ribbed newt</name>
    <dbReference type="NCBI Taxonomy" id="8319"/>
    <lineage>
        <taxon>Eukaryota</taxon>
        <taxon>Metazoa</taxon>
        <taxon>Chordata</taxon>
        <taxon>Craniata</taxon>
        <taxon>Vertebrata</taxon>
        <taxon>Euteleostomi</taxon>
        <taxon>Amphibia</taxon>
        <taxon>Batrachia</taxon>
        <taxon>Caudata</taxon>
        <taxon>Salamandroidea</taxon>
        <taxon>Salamandridae</taxon>
        <taxon>Pleurodelinae</taxon>
        <taxon>Pleurodeles</taxon>
    </lineage>
</organism>
<gene>
    <name evidence="2" type="ORF">NDU88_008226</name>
</gene>
<dbReference type="Proteomes" id="UP001066276">
    <property type="component" value="Chromosome 4_2"/>
</dbReference>
<feature type="region of interest" description="Disordered" evidence="1">
    <location>
        <begin position="1"/>
        <end position="20"/>
    </location>
</feature>
<accession>A0AAV7SUN5</accession>
<sequence>MSPIASWDRRGVEQDKEPYQKQAAYTEVPEQALRRRVKWCSPEVAKRGPTLPEDNLESRAMQVRVPWT</sequence>
<keyword evidence="3" id="KW-1185">Reference proteome</keyword>
<dbReference type="AlphaFoldDB" id="A0AAV7SUN5"/>